<evidence type="ECO:0000313" key="6">
    <source>
        <dbReference type="EMBL" id="MBE0402100.1"/>
    </source>
</evidence>
<comment type="similarity">
    <text evidence="1">Belongs to the low molecular weight phosphotyrosine protein phosphatase family.</text>
</comment>
<dbReference type="SUPFAM" id="SSF52788">
    <property type="entry name" value="Phosphotyrosine protein phosphatases I"/>
    <property type="match status" value="1"/>
</dbReference>
<proteinExistence type="inferred from homology"/>
<dbReference type="CDD" id="cd16343">
    <property type="entry name" value="LMWPTP"/>
    <property type="match status" value="1"/>
</dbReference>
<protein>
    <recommendedName>
        <fullName evidence="2">protein-tyrosine-phosphatase</fullName>
        <ecNumber evidence="2">3.1.3.48</ecNumber>
    </recommendedName>
</protein>
<sequence length="156" mass="17045">MTRVLFVCLGNICRSPTAEGLFQRALKNAGMSERVSIDSCGVGAWHIGKAPDSRAQSAAKRRGIDLSQLCARQLTPEDFLDFDYVLGMDNDNLRAMRALKPAESNAYVGLFLEFSGTPGAEVPDPYYGGEQGFENVLDMIETASQGLIQHLKSDRV</sequence>
<dbReference type="PANTHER" id="PTHR11717">
    <property type="entry name" value="LOW MOLECULAR WEIGHT PROTEIN TYROSINE PHOSPHATASE"/>
    <property type="match status" value="1"/>
</dbReference>
<feature type="domain" description="Phosphotyrosine protein phosphatase I" evidence="5">
    <location>
        <begin position="2"/>
        <end position="150"/>
    </location>
</feature>
<dbReference type="InterPro" id="IPR050438">
    <property type="entry name" value="LMW_PTPase"/>
</dbReference>
<dbReference type="RefSeq" id="WP_192526361.1">
    <property type="nucleotide sequence ID" value="NZ_RRZC01000001.1"/>
</dbReference>
<name>A0ABR9F6I5_9GAMM</name>
<accession>A0ABR9F6I5</accession>
<dbReference type="Pfam" id="PF01451">
    <property type="entry name" value="LMWPc"/>
    <property type="match status" value="1"/>
</dbReference>
<keyword evidence="7" id="KW-1185">Reference proteome</keyword>
<keyword evidence="3" id="KW-0378">Hydrolase</keyword>
<evidence type="ECO:0000313" key="7">
    <source>
        <dbReference type="Proteomes" id="UP000754821"/>
    </source>
</evidence>
<dbReference type="InterPro" id="IPR017867">
    <property type="entry name" value="Tyr_phospatase_low_mol_wt"/>
</dbReference>
<gene>
    <name evidence="6" type="ORF">EI163_00765</name>
</gene>
<dbReference type="InterPro" id="IPR036196">
    <property type="entry name" value="Ptyr_pPase_sf"/>
</dbReference>
<keyword evidence="4" id="KW-0904">Protein phosphatase</keyword>
<dbReference type="EC" id="3.1.3.48" evidence="2"/>
<reference evidence="6 7" key="1">
    <citation type="submission" date="2020-07" db="EMBL/GenBank/DDBJ databases">
        <title>Halophilic bacteria isolated from french cheeses.</title>
        <authorList>
            <person name="Kothe C.I."/>
            <person name="Farah-Kraiem B."/>
            <person name="Renault P."/>
            <person name="Dridi B."/>
        </authorList>
    </citation>
    <scope>NUCLEOTIDE SEQUENCE [LARGE SCALE GENOMIC DNA]</scope>
    <source>
        <strain evidence="6 7">FME16</strain>
    </source>
</reference>
<dbReference type="EMBL" id="RRZC01000001">
    <property type="protein sequence ID" value="MBE0402100.1"/>
    <property type="molecule type" value="Genomic_DNA"/>
</dbReference>
<dbReference type="InterPro" id="IPR023485">
    <property type="entry name" value="Ptyr_pPase"/>
</dbReference>
<evidence type="ECO:0000259" key="5">
    <source>
        <dbReference type="SMART" id="SM00226"/>
    </source>
</evidence>
<dbReference type="PANTHER" id="PTHR11717:SF7">
    <property type="entry name" value="LOW MOLECULAR WEIGHT PHOSPHOTYROSINE PROTEIN PHOSPHATASE"/>
    <property type="match status" value="1"/>
</dbReference>
<organism evidence="6 7">
    <name type="scientific">Halomonas citrativorans</name>
    <dbReference type="NCBI Taxonomy" id="2742612"/>
    <lineage>
        <taxon>Bacteria</taxon>
        <taxon>Pseudomonadati</taxon>
        <taxon>Pseudomonadota</taxon>
        <taxon>Gammaproteobacteria</taxon>
        <taxon>Oceanospirillales</taxon>
        <taxon>Halomonadaceae</taxon>
        <taxon>Halomonas</taxon>
    </lineage>
</organism>
<evidence type="ECO:0000256" key="4">
    <source>
        <dbReference type="ARBA" id="ARBA00022912"/>
    </source>
</evidence>
<comment type="caution">
    <text evidence="6">The sequence shown here is derived from an EMBL/GenBank/DDBJ whole genome shotgun (WGS) entry which is preliminary data.</text>
</comment>
<evidence type="ECO:0000256" key="2">
    <source>
        <dbReference type="ARBA" id="ARBA00013064"/>
    </source>
</evidence>
<dbReference type="Gene3D" id="3.40.50.2300">
    <property type="match status" value="1"/>
</dbReference>
<dbReference type="PRINTS" id="PR00719">
    <property type="entry name" value="LMWPTPASE"/>
</dbReference>
<dbReference type="SMART" id="SM00226">
    <property type="entry name" value="LMWPc"/>
    <property type="match status" value="1"/>
</dbReference>
<evidence type="ECO:0000256" key="1">
    <source>
        <dbReference type="ARBA" id="ARBA00011063"/>
    </source>
</evidence>
<dbReference type="Proteomes" id="UP000754821">
    <property type="component" value="Unassembled WGS sequence"/>
</dbReference>
<evidence type="ECO:0000256" key="3">
    <source>
        <dbReference type="ARBA" id="ARBA00022801"/>
    </source>
</evidence>